<keyword evidence="3" id="KW-1185">Reference proteome</keyword>
<evidence type="ECO:0000256" key="1">
    <source>
        <dbReference type="SAM" id="MobiDB-lite"/>
    </source>
</evidence>
<gene>
    <name evidence="2" type="ORF">chiPu_0010297</name>
</gene>
<name>A0A401SN77_CHIPU</name>
<accession>A0A401SN77</accession>
<dbReference type="AlphaFoldDB" id="A0A401SN77"/>
<reference evidence="2 3" key="1">
    <citation type="journal article" date="2018" name="Nat. Ecol. Evol.">
        <title>Shark genomes provide insights into elasmobranch evolution and the origin of vertebrates.</title>
        <authorList>
            <person name="Hara Y"/>
            <person name="Yamaguchi K"/>
            <person name="Onimaru K"/>
            <person name="Kadota M"/>
            <person name="Koyanagi M"/>
            <person name="Keeley SD"/>
            <person name="Tatsumi K"/>
            <person name="Tanaka K"/>
            <person name="Motone F"/>
            <person name="Kageyama Y"/>
            <person name="Nozu R"/>
            <person name="Adachi N"/>
            <person name="Nishimura O"/>
            <person name="Nakagawa R"/>
            <person name="Tanegashima C"/>
            <person name="Kiyatake I"/>
            <person name="Matsumoto R"/>
            <person name="Murakumo K"/>
            <person name="Nishida K"/>
            <person name="Terakita A"/>
            <person name="Kuratani S"/>
            <person name="Sato K"/>
            <person name="Hyodo S Kuraku.S."/>
        </authorList>
    </citation>
    <scope>NUCLEOTIDE SEQUENCE [LARGE SCALE GENOMIC DNA]</scope>
</reference>
<feature type="compositionally biased region" description="Basic and acidic residues" evidence="1">
    <location>
        <begin position="142"/>
        <end position="151"/>
    </location>
</feature>
<dbReference type="EMBL" id="BEZZ01000392">
    <property type="protein sequence ID" value="GCC31837.1"/>
    <property type="molecule type" value="Genomic_DNA"/>
</dbReference>
<evidence type="ECO:0000313" key="3">
    <source>
        <dbReference type="Proteomes" id="UP000287033"/>
    </source>
</evidence>
<evidence type="ECO:0000313" key="2">
    <source>
        <dbReference type="EMBL" id="GCC31837.1"/>
    </source>
</evidence>
<protein>
    <submittedName>
        <fullName evidence="2">Uncharacterized protein</fullName>
    </submittedName>
</protein>
<feature type="region of interest" description="Disordered" evidence="1">
    <location>
        <begin position="140"/>
        <end position="167"/>
    </location>
</feature>
<organism evidence="2 3">
    <name type="scientific">Chiloscyllium punctatum</name>
    <name type="common">Brownbanded bambooshark</name>
    <name type="synonym">Hemiscyllium punctatum</name>
    <dbReference type="NCBI Taxonomy" id="137246"/>
    <lineage>
        <taxon>Eukaryota</taxon>
        <taxon>Metazoa</taxon>
        <taxon>Chordata</taxon>
        <taxon>Craniata</taxon>
        <taxon>Vertebrata</taxon>
        <taxon>Chondrichthyes</taxon>
        <taxon>Elasmobranchii</taxon>
        <taxon>Galeomorphii</taxon>
        <taxon>Galeoidea</taxon>
        <taxon>Orectolobiformes</taxon>
        <taxon>Hemiscylliidae</taxon>
        <taxon>Chiloscyllium</taxon>
    </lineage>
</organism>
<sequence>MIWTELRVRCIYPSTGLYLHCKSLHSHKGCMKTLSPQHLSKAATSRQCFPLANSVVETGTASRESGQCGRPPQLLPIPICSNGSGGRLLRDLESGFPPVRAGGAGKARSRRTIAAATRGLKTDQGHHWDCGAEIWTNPARSKVPDRGRPRFPDGFSDTVWHGSELPS</sequence>
<comment type="caution">
    <text evidence="2">The sequence shown here is derived from an EMBL/GenBank/DDBJ whole genome shotgun (WGS) entry which is preliminary data.</text>
</comment>
<dbReference type="Proteomes" id="UP000287033">
    <property type="component" value="Unassembled WGS sequence"/>
</dbReference>
<proteinExistence type="predicted"/>